<evidence type="ECO:0000313" key="2">
    <source>
        <dbReference type="Proteomes" id="UP001302349"/>
    </source>
</evidence>
<organism evidence="1 2">
    <name type="scientific">Imperialibacter roseus</name>
    <dbReference type="NCBI Taxonomy" id="1324217"/>
    <lineage>
        <taxon>Bacteria</taxon>
        <taxon>Pseudomonadati</taxon>
        <taxon>Bacteroidota</taxon>
        <taxon>Cytophagia</taxon>
        <taxon>Cytophagales</taxon>
        <taxon>Flammeovirgaceae</taxon>
        <taxon>Imperialibacter</taxon>
    </lineage>
</organism>
<keyword evidence="2" id="KW-1185">Reference proteome</keyword>
<evidence type="ECO:0000313" key="1">
    <source>
        <dbReference type="EMBL" id="WOK04784.1"/>
    </source>
</evidence>
<gene>
    <name evidence="1" type="ORF">RT717_17010</name>
</gene>
<dbReference type="RefSeq" id="WP_317487584.1">
    <property type="nucleotide sequence ID" value="NZ_CP136051.1"/>
</dbReference>
<protein>
    <submittedName>
        <fullName evidence="1">DUF6364 family protein</fullName>
    </submittedName>
</protein>
<dbReference type="EMBL" id="CP136051">
    <property type="protein sequence ID" value="WOK04784.1"/>
    <property type="molecule type" value="Genomic_DNA"/>
</dbReference>
<dbReference type="Pfam" id="PF19891">
    <property type="entry name" value="DUF6364"/>
    <property type="match status" value="1"/>
</dbReference>
<accession>A0ABZ0IKT4</accession>
<reference evidence="1 2" key="1">
    <citation type="journal article" date="2023" name="Microbiol. Resour. Announc.">
        <title>Complete Genome Sequence of Imperialibacter roseus strain P4T.</title>
        <authorList>
            <person name="Tizabi D.R."/>
            <person name="Bachvaroff T."/>
            <person name="Hill R.T."/>
        </authorList>
    </citation>
    <scope>NUCLEOTIDE SEQUENCE [LARGE SCALE GENOMIC DNA]</scope>
    <source>
        <strain evidence="1 2">P4T</strain>
    </source>
</reference>
<name>A0ABZ0IKT4_9BACT</name>
<proteinExistence type="predicted"/>
<dbReference type="Proteomes" id="UP001302349">
    <property type="component" value="Chromosome"/>
</dbReference>
<sequence length="86" mass="9975">MDAKITLSFDASVIASAKAFAEENNISLSRLTEYLYRQMTSRHYQSLEDLEVAKWVMMVADGQAEYKTSKPRKAAKKEYYESRKKK</sequence>
<dbReference type="InterPro" id="IPR045944">
    <property type="entry name" value="DUF6364"/>
</dbReference>